<comment type="caution">
    <text evidence="1">The sequence shown here is derived from an EMBL/GenBank/DDBJ whole genome shotgun (WGS) entry which is preliminary data.</text>
</comment>
<name>A0A2R7UCF3_PSEDL</name>
<evidence type="ECO:0000313" key="1">
    <source>
        <dbReference type="EMBL" id="PTU49370.1"/>
    </source>
</evidence>
<dbReference type="AlphaFoldDB" id="A0A2R7UCF3"/>
<dbReference type="Proteomes" id="UP000244874">
    <property type="component" value="Unassembled WGS sequence"/>
</dbReference>
<sequence>VDAERRGRAASATSVQTLELMFLDGAAAPAR</sequence>
<organism evidence="1 2">
    <name type="scientific">Pseudomonas plecoglossicida</name>
    <dbReference type="NCBI Taxonomy" id="70775"/>
    <lineage>
        <taxon>Bacteria</taxon>
        <taxon>Pseudomonadati</taxon>
        <taxon>Pseudomonadota</taxon>
        <taxon>Gammaproteobacteria</taxon>
        <taxon>Pseudomonadales</taxon>
        <taxon>Pseudomonadaceae</taxon>
        <taxon>Pseudomonas</taxon>
    </lineage>
</organism>
<reference evidence="1 2" key="1">
    <citation type="submission" date="2018-04" db="EMBL/GenBank/DDBJ databases">
        <authorList>
            <person name="Go L.Y."/>
            <person name="Mitchell J.A."/>
        </authorList>
    </citation>
    <scope>NUCLEOTIDE SEQUENCE [LARGE SCALE GENOMIC DNA]</scope>
    <source>
        <strain evidence="1 2">KCJK7865</strain>
    </source>
</reference>
<accession>A0A2R7UCF3</accession>
<proteinExistence type="predicted"/>
<protein>
    <submittedName>
        <fullName evidence="1">Transcriptional regulator</fullName>
    </submittedName>
</protein>
<gene>
    <name evidence="1" type="ORF">DBB42_25635</name>
</gene>
<dbReference type="EMBL" id="QANO01000184">
    <property type="protein sequence ID" value="PTU49370.1"/>
    <property type="molecule type" value="Genomic_DNA"/>
</dbReference>
<evidence type="ECO:0000313" key="2">
    <source>
        <dbReference type="Proteomes" id="UP000244874"/>
    </source>
</evidence>
<feature type="non-terminal residue" evidence="1">
    <location>
        <position position="1"/>
    </location>
</feature>